<keyword evidence="1" id="KW-1133">Transmembrane helix</keyword>
<keyword evidence="1" id="KW-0812">Transmembrane</keyword>
<feature type="transmembrane region" description="Helical" evidence="1">
    <location>
        <begin position="12"/>
        <end position="37"/>
    </location>
</feature>
<name>A0ABV5WZV1_9MICO</name>
<dbReference type="Proteomes" id="UP001589707">
    <property type="component" value="Unassembled WGS sequence"/>
</dbReference>
<keyword evidence="3" id="KW-1185">Reference proteome</keyword>
<feature type="transmembrane region" description="Helical" evidence="1">
    <location>
        <begin position="148"/>
        <end position="168"/>
    </location>
</feature>
<accession>A0ABV5WZV1</accession>
<reference evidence="2 3" key="1">
    <citation type="submission" date="2024-09" db="EMBL/GenBank/DDBJ databases">
        <authorList>
            <person name="Sun Q."/>
            <person name="Mori K."/>
        </authorList>
    </citation>
    <scope>NUCLEOTIDE SEQUENCE [LARGE SCALE GENOMIC DNA]</scope>
    <source>
        <strain evidence="2 3">JCM 11683</strain>
    </source>
</reference>
<feature type="transmembrane region" description="Helical" evidence="1">
    <location>
        <begin position="43"/>
        <end position="61"/>
    </location>
</feature>
<evidence type="ECO:0000313" key="3">
    <source>
        <dbReference type="Proteomes" id="UP001589707"/>
    </source>
</evidence>
<protein>
    <submittedName>
        <fullName evidence="2">Uncharacterized protein</fullName>
    </submittedName>
</protein>
<feature type="transmembrane region" description="Helical" evidence="1">
    <location>
        <begin position="73"/>
        <end position="94"/>
    </location>
</feature>
<gene>
    <name evidence="2" type="ORF">ACFFN1_03220</name>
</gene>
<comment type="caution">
    <text evidence="2">The sequence shown here is derived from an EMBL/GenBank/DDBJ whole genome shotgun (WGS) entry which is preliminary data.</text>
</comment>
<evidence type="ECO:0000256" key="1">
    <source>
        <dbReference type="SAM" id="Phobius"/>
    </source>
</evidence>
<evidence type="ECO:0000313" key="2">
    <source>
        <dbReference type="EMBL" id="MFB9775428.1"/>
    </source>
</evidence>
<dbReference type="RefSeq" id="WP_376838540.1">
    <property type="nucleotide sequence ID" value="NZ_JBHMAU010000025.1"/>
</dbReference>
<sequence length="176" mass="19466">MKKKHRDKLGVLVVLVAAVALFAVIFFLIGYALPWFSETAREIPWISSLVILVGFLIAVLWRARPGWTMRGIIVLFFTVLAGAILDIAGNPILYAPYEQLFLEPGQKLRGAGLVETIGGETHMTGRTVVVNADAEEVRTVSFWFIGTYRLVCYAMFYSILLTVLGAFANRRAKAAA</sequence>
<organism evidence="2 3">
    <name type="scientific">Brevibacterium otitidis</name>
    <dbReference type="NCBI Taxonomy" id="53364"/>
    <lineage>
        <taxon>Bacteria</taxon>
        <taxon>Bacillati</taxon>
        <taxon>Actinomycetota</taxon>
        <taxon>Actinomycetes</taxon>
        <taxon>Micrococcales</taxon>
        <taxon>Brevibacteriaceae</taxon>
        <taxon>Brevibacterium</taxon>
    </lineage>
</organism>
<keyword evidence="1" id="KW-0472">Membrane</keyword>
<proteinExistence type="predicted"/>
<dbReference type="EMBL" id="JBHMAU010000025">
    <property type="protein sequence ID" value="MFB9775428.1"/>
    <property type="molecule type" value="Genomic_DNA"/>
</dbReference>